<keyword evidence="8 16" id="KW-0378">Hydrolase</keyword>
<dbReference type="InterPro" id="IPR050515">
    <property type="entry name" value="Beta-lactam/transpept"/>
</dbReference>
<dbReference type="InterPro" id="IPR005311">
    <property type="entry name" value="PBP_dimer"/>
</dbReference>
<sequence>MNSTARQHERSFTRRALLLGGLQLGAFVVLGGRLYQLQVVDGEQFLLRAEDNRINMRLLVPERGRILDRNGRPLAVNRPNYRVLIVPEDTEDMEATLDAVAGIVPLDEKTRQRVRRDVARNRSFVPVTVVENLDWETFAAVNAHLPSLPGAVPDVGAARDYPLGHTAAHLVGYVSNVSERDVAAEPDNPLLGQPAFRIGKGGVEKEQDLVLRGQAGSSRVEVNSMGRVIREVGRSDAVAGQDVTLTIDADLQEYAFARLSGESAAACVMDVRVGDVRALVSTPGYDPNSFVTGISRKDWQALLADPYNPLLNKAIAGQYPPGSTFKMLVAMAALESGAVDPGHTVVCNGSYRLGNHTFHCWRRGGHGRVDFKDSLKHSCDVFYYDIARRTGIDQIEAMAKAFGIGTRLDIGLPSEGEGLMPSREWVRAAKGRSWLQGETLITGIGQGAVLATPLQLATMTARIANGGLAIRPRLFRAVGGQELEVPPLRQIPVSDAVMRVVREGMDAVSNEQGGTAYRSRIAHEGLEIAGKTGTSQVRRITKAERARGVTRNEDLPWNRRDHALFVAYAPRHDPRYAISVVVEHGSSGSGAAAPVARDILMETIRRDPILSARLREDTDVERS</sequence>
<organism evidence="16 17">
    <name type="scientific">Futiania mangrovi</name>
    <dbReference type="NCBI Taxonomy" id="2959716"/>
    <lineage>
        <taxon>Bacteria</taxon>
        <taxon>Pseudomonadati</taxon>
        <taxon>Pseudomonadota</taxon>
        <taxon>Alphaproteobacteria</taxon>
        <taxon>Futianiales</taxon>
        <taxon>Futianiaceae</taxon>
        <taxon>Futiania</taxon>
    </lineage>
</organism>
<accession>A0A9J6P8Q4</accession>
<evidence type="ECO:0000256" key="6">
    <source>
        <dbReference type="ARBA" id="ARBA00022670"/>
    </source>
</evidence>
<gene>
    <name evidence="16" type="primary">mrdA</name>
    <name evidence="16" type="ORF">NJQ99_01090</name>
</gene>
<keyword evidence="17" id="KW-1185">Reference proteome</keyword>
<evidence type="ECO:0000256" key="5">
    <source>
        <dbReference type="ARBA" id="ARBA00022645"/>
    </source>
</evidence>
<evidence type="ECO:0000256" key="10">
    <source>
        <dbReference type="ARBA" id="ARBA00022984"/>
    </source>
</evidence>
<dbReference type="EMBL" id="JAMZFT010000001">
    <property type="protein sequence ID" value="MCP1334997.1"/>
    <property type="molecule type" value="Genomic_DNA"/>
</dbReference>
<dbReference type="GO" id="GO:0005886">
    <property type="term" value="C:plasma membrane"/>
    <property type="evidence" value="ECO:0007669"/>
    <property type="project" value="UniProtKB-SubCell"/>
</dbReference>
<dbReference type="PANTHER" id="PTHR30627:SF2">
    <property type="entry name" value="PEPTIDOGLYCAN D,D-TRANSPEPTIDASE MRDA"/>
    <property type="match status" value="1"/>
</dbReference>
<evidence type="ECO:0000313" key="17">
    <source>
        <dbReference type="Proteomes" id="UP001055804"/>
    </source>
</evidence>
<evidence type="ECO:0000256" key="13">
    <source>
        <dbReference type="ARBA" id="ARBA00023316"/>
    </source>
</evidence>
<evidence type="ECO:0000256" key="11">
    <source>
        <dbReference type="ARBA" id="ARBA00022989"/>
    </source>
</evidence>
<dbReference type="Pfam" id="PF00905">
    <property type="entry name" value="Transpeptidase"/>
    <property type="match status" value="1"/>
</dbReference>
<keyword evidence="11" id="KW-1133">Transmembrane helix</keyword>
<dbReference type="GO" id="GO:0071972">
    <property type="term" value="F:peptidoglycan L,D-transpeptidase activity"/>
    <property type="evidence" value="ECO:0007669"/>
    <property type="project" value="TreeGrafter"/>
</dbReference>
<evidence type="ECO:0000256" key="4">
    <source>
        <dbReference type="ARBA" id="ARBA00022519"/>
    </source>
</evidence>
<keyword evidence="7" id="KW-0812">Transmembrane</keyword>
<evidence type="ECO:0000259" key="14">
    <source>
        <dbReference type="Pfam" id="PF00905"/>
    </source>
</evidence>
<dbReference type="Proteomes" id="UP001055804">
    <property type="component" value="Unassembled WGS sequence"/>
</dbReference>
<dbReference type="GO" id="GO:0009002">
    <property type="term" value="F:serine-type D-Ala-D-Ala carboxypeptidase activity"/>
    <property type="evidence" value="ECO:0007669"/>
    <property type="project" value="UniProtKB-EC"/>
</dbReference>
<keyword evidence="12" id="KW-0472">Membrane</keyword>
<dbReference type="NCBIfam" id="TIGR03423">
    <property type="entry name" value="pbp2_mrdA"/>
    <property type="match status" value="1"/>
</dbReference>
<dbReference type="InterPro" id="IPR036138">
    <property type="entry name" value="PBP_dimer_sf"/>
</dbReference>
<feature type="domain" description="Penicillin-binding protein transpeptidase" evidence="14">
    <location>
        <begin position="265"/>
        <end position="600"/>
    </location>
</feature>
<evidence type="ECO:0000256" key="12">
    <source>
        <dbReference type="ARBA" id="ARBA00023136"/>
    </source>
</evidence>
<dbReference type="SUPFAM" id="SSF56519">
    <property type="entry name" value="Penicillin binding protein dimerisation domain"/>
    <property type="match status" value="1"/>
</dbReference>
<keyword evidence="4" id="KW-0997">Cell inner membrane</keyword>
<dbReference type="Pfam" id="PF03717">
    <property type="entry name" value="PBP_dimer"/>
    <property type="match status" value="1"/>
</dbReference>
<keyword evidence="9" id="KW-0133">Cell shape</keyword>
<comment type="subcellular location">
    <subcellularLocation>
        <location evidence="2">Cell membrane</location>
    </subcellularLocation>
    <subcellularLocation>
        <location evidence="1">Membrane</location>
        <topology evidence="1">Single-pass membrane protein</topology>
    </subcellularLocation>
</comment>
<evidence type="ECO:0000256" key="8">
    <source>
        <dbReference type="ARBA" id="ARBA00022801"/>
    </source>
</evidence>
<comment type="caution">
    <text evidence="16">The sequence shown here is derived from an EMBL/GenBank/DDBJ whole genome shotgun (WGS) entry which is preliminary data.</text>
</comment>
<evidence type="ECO:0000313" key="16">
    <source>
        <dbReference type="EMBL" id="MCP1334997.1"/>
    </source>
</evidence>
<evidence type="ECO:0000256" key="1">
    <source>
        <dbReference type="ARBA" id="ARBA00004167"/>
    </source>
</evidence>
<dbReference type="GO" id="GO:0006508">
    <property type="term" value="P:proteolysis"/>
    <property type="evidence" value="ECO:0007669"/>
    <property type="project" value="UniProtKB-KW"/>
</dbReference>
<dbReference type="RefSeq" id="WP_269330958.1">
    <property type="nucleotide sequence ID" value="NZ_JAMZFT010000001.1"/>
</dbReference>
<dbReference type="Gene3D" id="3.30.1390.30">
    <property type="entry name" value="Penicillin-binding protein 2a, domain 3"/>
    <property type="match status" value="1"/>
</dbReference>
<dbReference type="Gene3D" id="3.40.710.10">
    <property type="entry name" value="DD-peptidase/beta-lactamase superfamily"/>
    <property type="match status" value="1"/>
</dbReference>
<evidence type="ECO:0000259" key="15">
    <source>
        <dbReference type="Pfam" id="PF03717"/>
    </source>
</evidence>
<dbReference type="InterPro" id="IPR012338">
    <property type="entry name" value="Beta-lactam/transpept-like"/>
</dbReference>
<dbReference type="PANTHER" id="PTHR30627">
    <property type="entry name" value="PEPTIDOGLYCAN D,D-TRANSPEPTIDASE"/>
    <property type="match status" value="1"/>
</dbReference>
<evidence type="ECO:0000256" key="2">
    <source>
        <dbReference type="ARBA" id="ARBA00004236"/>
    </source>
</evidence>
<dbReference type="EC" id="3.4.16.4" evidence="16"/>
<keyword evidence="5 16" id="KW-0121">Carboxypeptidase</keyword>
<dbReference type="InterPro" id="IPR017790">
    <property type="entry name" value="Penicillin-binding_protein_2"/>
</dbReference>
<feature type="domain" description="Penicillin-binding protein dimerisation" evidence="15">
    <location>
        <begin position="60"/>
        <end position="232"/>
    </location>
</feature>
<protein>
    <submittedName>
        <fullName evidence="16">Penicillin-binding protein 2</fullName>
        <ecNumber evidence="16">3.4.16.4</ecNumber>
    </submittedName>
</protein>
<dbReference type="GO" id="GO:0009252">
    <property type="term" value="P:peptidoglycan biosynthetic process"/>
    <property type="evidence" value="ECO:0007669"/>
    <property type="project" value="UniProtKB-KW"/>
</dbReference>
<dbReference type="FunFam" id="3.40.710.10:FF:000024">
    <property type="entry name" value="Penicillin-binding protein 2"/>
    <property type="match status" value="1"/>
</dbReference>
<dbReference type="InterPro" id="IPR001460">
    <property type="entry name" value="PCN-bd_Tpept"/>
</dbReference>
<keyword evidence="10" id="KW-0573">Peptidoglycan synthesis</keyword>
<evidence type="ECO:0000256" key="9">
    <source>
        <dbReference type="ARBA" id="ARBA00022960"/>
    </source>
</evidence>
<dbReference type="Gene3D" id="3.90.1310.10">
    <property type="entry name" value="Penicillin-binding protein 2a (Domain 2)"/>
    <property type="match status" value="1"/>
</dbReference>
<evidence type="ECO:0000256" key="7">
    <source>
        <dbReference type="ARBA" id="ARBA00022692"/>
    </source>
</evidence>
<keyword evidence="6" id="KW-0645">Protease</keyword>
<evidence type="ECO:0000256" key="3">
    <source>
        <dbReference type="ARBA" id="ARBA00022475"/>
    </source>
</evidence>
<keyword evidence="13" id="KW-0961">Cell wall biogenesis/degradation</keyword>
<dbReference type="AlphaFoldDB" id="A0A9J6P8Q4"/>
<dbReference type="SUPFAM" id="SSF56601">
    <property type="entry name" value="beta-lactamase/transpeptidase-like"/>
    <property type="match status" value="1"/>
</dbReference>
<proteinExistence type="predicted"/>
<keyword evidence="3" id="KW-1003">Cell membrane</keyword>
<reference evidence="16" key="1">
    <citation type="submission" date="2022-06" db="EMBL/GenBank/DDBJ databases">
        <title>Isolation and Genomics of Futiania mangrovii gen. nov., sp. nov., a Rare and Metabolically-versatile member in the Class Alphaproteobacteria.</title>
        <authorList>
            <person name="Liu L."/>
            <person name="Huang W.-C."/>
            <person name="Pan J."/>
            <person name="Li J."/>
            <person name="Huang Y."/>
            <person name="Du H."/>
            <person name="Liu Y."/>
            <person name="Li M."/>
        </authorList>
    </citation>
    <scope>NUCLEOTIDE SEQUENCE</scope>
    <source>
        <strain evidence="16">FT118</strain>
    </source>
</reference>
<dbReference type="GO" id="GO:0071555">
    <property type="term" value="P:cell wall organization"/>
    <property type="evidence" value="ECO:0007669"/>
    <property type="project" value="UniProtKB-KW"/>
</dbReference>
<dbReference type="GO" id="GO:0008658">
    <property type="term" value="F:penicillin binding"/>
    <property type="evidence" value="ECO:0007669"/>
    <property type="project" value="InterPro"/>
</dbReference>
<dbReference type="GO" id="GO:0008360">
    <property type="term" value="P:regulation of cell shape"/>
    <property type="evidence" value="ECO:0007669"/>
    <property type="project" value="UniProtKB-KW"/>
</dbReference>
<name>A0A9J6P8Q4_9PROT</name>